<gene>
    <name evidence="1" type="ORF">APLA_LOCUS6984</name>
</gene>
<organism evidence="1 2">
    <name type="scientific">Arctia plantaginis</name>
    <name type="common">Wood tiger moth</name>
    <name type="synonym">Phalaena plantaginis</name>
    <dbReference type="NCBI Taxonomy" id="874455"/>
    <lineage>
        <taxon>Eukaryota</taxon>
        <taxon>Metazoa</taxon>
        <taxon>Ecdysozoa</taxon>
        <taxon>Arthropoda</taxon>
        <taxon>Hexapoda</taxon>
        <taxon>Insecta</taxon>
        <taxon>Pterygota</taxon>
        <taxon>Neoptera</taxon>
        <taxon>Endopterygota</taxon>
        <taxon>Lepidoptera</taxon>
        <taxon>Glossata</taxon>
        <taxon>Ditrysia</taxon>
        <taxon>Noctuoidea</taxon>
        <taxon>Erebidae</taxon>
        <taxon>Arctiinae</taxon>
        <taxon>Arctia</taxon>
    </lineage>
</organism>
<dbReference type="Proteomes" id="UP000494256">
    <property type="component" value="Unassembled WGS sequence"/>
</dbReference>
<dbReference type="AlphaFoldDB" id="A0A8S0ZQQ9"/>
<accession>A0A8S0ZQQ9</accession>
<dbReference type="OrthoDB" id="7477261at2759"/>
<reference evidence="1 2" key="1">
    <citation type="submission" date="2020-04" db="EMBL/GenBank/DDBJ databases">
        <authorList>
            <person name="Wallbank WR R."/>
            <person name="Pardo Diaz C."/>
            <person name="Kozak K."/>
            <person name="Martin S."/>
            <person name="Jiggins C."/>
            <person name="Moest M."/>
            <person name="Warren A I."/>
            <person name="Byers J.R.P. K."/>
            <person name="Montejo-Kovacevich G."/>
            <person name="Yen C E."/>
        </authorList>
    </citation>
    <scope>NUCLEOTIDE SEQUENCE [LARGE SCALE GENOMIC DNA]</scope>
</reference>
<evidence type="ECO:0000313" key="2">
    <source>
        <dbReference type="Proteomes" id="UP000494256"/>
    </source>
</evidence>
<comment type="caution">
    <text evidence="1">The sequence shown here is derived from an EMBL/GenBank/DDBJ whole genome shotgun (WGS) entry which is preliminary data.</text>
</comment>
<protein>
    <submittedName>
        <fullName evidence="1">Uncharacterized protein</fullName>
    </submittedName>
</protein>
<dbReference type="EMBL" id="CADEBD010000299">
    <property type="protein sequence ID" value="CAB3235376.1"/>
    <property type="molecule type" value="Genomic_DNA"/>
</dbReference>
<proteinExistence type="predicted"/>
<name>A0A8S0ZQQ9_ARCPL</name>
<sequence length="95" mass="10487">MISTPGCSLRQHLDRYPQLALDIPRYRAGACACHARVMEAGVGRGSGSLLAVACKCVRRLRQRNLGRCHRGPTIVSEQKQVKLRARLSGTCTRKN</sequence>
<evidence type="ECO:0000313" key="1">
    <source>
        <dbReference type="EMBL" id="CAB3235376.1"/>
    </source>
</evidence>